<comment type="caution">
    <text evidence="1">The sequence shown here is derived from an EMBL/GenBank/DDBJ whole genome shotgun (WGS) entry which is preliminary data.</text>
</comment>
<protein>
    <submittedName>
        <fullName evidence="1">Uncharacterized protein</fullName>
    </submittedName>
</protein>
<name>A0AAW1QNT3_9CHLO</name>
<dbReference type="AlphaFoldDB" id="A0AAW1QNT3"/>
<organism evidence="1 2">
    <name type="scientific">[Myrmecia] bisecta</name>
    <dbReference type="NCBI Taxonomy" id="41462"/>
    <lineage>
        <taxon>Eukaryota</taxon>
        <taxon>Viridiplantae</taxon>
        <taxon>Chlorophyta</taxon>
        <taxon>core chlorophytes</taxon>
        <taxon>Trebouxiophyceae</taxon>
        <taxon>Trebouxiales</taxon>
        <taxon>Trebouxiaceae</taxon>
        <taxon>Myrmecia</taxon>
    </lineage>
</organism>
<sequence length="194" mass="20464">MLGFKRNQGTVQAASSFRFPSSTTYSIQASGTTFTGSTNFLINGPSFTAQYNFQLTGTLILIPGANANAIDVGLRLANPFVGTAGATQFGSNTAVHRQFGGNSNQQIAALDIARVSLDSSSRTARVSLISDTTSRTSQLNSFNWRTSLATSIYTIIRGTLTVRFNSNGSLRGGEFNFQGESFTGGGTAAVSGRF</sequence>
<evidence type="ECO:0000313" key="2">
    <source>
        <dbReference type="Proteomes" id="UP001489004"/>
    </source>
</evidence>
<evidence type="ECO:0000313" key="1">
    <source>
        <dbReference type="EMBL" id="KAK9823077.1"/>
    </source>
</evidence>
<accession>A0AAW1QNT3</accession>
<gene>
    <name evidence="1" type="ORF">WJX72_000018</name>
</gene>
<reference evidence="1 2" key="1">
    <citation type="journal article" date="2024" name="Nat. Commun.">
        <title>Phylogenomics reveals the evolutionary origins of lichenization in chlorophyte algae.</title>
        <authorList>
            <person name="Puginier C."/>
            <person name="Libourel C."/>
            <person name="Otte J."/>
            <person name="Skaloud P."/>
            <person name="Haon M."/>
            <person name="Grisel S."/>
            <person name="Petersen M."/>
            <person name="Berrin J.G."/>
            <person name="Delaux P.M."/>
            <person name="Dal Grande F."/>
            <person name="Keller J."/>
        </authorList>
    </citation>
    <scope>NUCLEOTIDE SEQUENCE [LARGE SCALE GENOMIC DNA]</scope>
    <source>
        <strain evidence="1 2">SAG 2043</strain>
    </source>
</reference>
<keyword evidence="2" id="KW-1185">Reference proteome</keyword>
<proteinExistence type="predicted"/>
<dbReference type="EMBL" id="JALJOR010000002">
    <property type="protein sequence ID" value="KAK9823077.1"/>
    <property type="molecule type" value="Genomic_DNA"/>
</dbReference>
<dbReference type="Proteomes" id="UP001489004">
    <property type="component" value="Unassembled WGS sequence"/>
</dbReference>